<keyword evidence="3" id="KW-1185">Reference proteome</keyword>
<feature type="compositionally biased region" description="Basic and acidic residues" evidence="1">
    <location>
        <begin position="380"/>
        <end position="394"/>
    </location>
</feature>
<feature type="compositionally biased region" description="Basic and acidic residues" evidence="1">
    <location>
        <begin position="45"/>
        <end position="54"/>
    </location>
</feature>
<dbReference type="PANTHER" id="PTHR37729:SF1">
    <property type="entry name" value="NEUROFILAMENT PROTEIN-LIKE PROTEIN"/>
    <property type="match status" value="1"/>
</dbReference>
<feature type="compositionally biased region" description="Basic and acidic residues" evidence="1">
    <location>
        <begin position="603"/>
        <end position="637"/>
    </location>
</feature>
<evidence type="ECO:0000313" key="3">
    <source>
        <dbReference type="Proteomes" id="UP000091857"/>
    </source>
</evidence>
<feature type="region of interest" description="Disordered" evidence="1">
    <location>
        <begin position="229"/>
        <end position="318"/>
    </location>
</feature>
<feature type="region of interest" description="Disordered" evidence="1">
    <location>
        <begin position="687"/>
        <end position="711"/>
    </location>
</feature>
<evidence type="ECO:0000256" key="1">
    <source>
        <dbReference type="SAM" id="MobiDB-lite"/>
    </source>
</evidence>
<dbReference type="EMBL" id="CM004395">
    <property type="protein sequence ID" value="OAY42465.1"/>
    <property type="molecule type" value="Genomic_DNA"/>
</dbReference>
<dbReference type="AlphaFoldDB" id="A0A2C9VD41"/>
<feature type="compositionally biased region" description="Basic and acidic residues" evidence="1">
    <location>
        <begin position="547"/>
        <end position="595"/>
    </location>
</feature>
<sequence>MATESATTSLHNPTTTTSHDELVETKVNEEVKPVDQGTVSLPEGGKVENPKIEELPSETEPFSKLEAKAENKQTEPSAVEAKMSDSAGVDSLVEDKTEMEQEIPCSQAHKDAEPAVDVVNNQPVGEPATECVPEPAVDAVNSQPDAASVTEHAEAQEQPKIVDVQEQPMVVDVQELSAEAVDKPKELSAIIPTKESEADVKVPEDSKVVHNEVDKQESLVPVVDVKLEAQSEVTEQGGKPQSVEETGKQQEPPEVPAIKESEAVVKDIEASKAESKEIDEPVPEVMPKEQSEVAKQDEKVAPIEATEKQQQSSDAFPVKESEAVLAKDIEYSAVSEDVDKPKSVVPEVELEMRSEEQYAVTKDVEKQEILEAEADLKAKVEYEVPEKNDNKSTEEGTEPVVPDAETKTEGEIGVEGETATDEGTLADKVEDTTSLKEERPSKEEELSAASEKQDAQADVQEGKGEASLPDVREITNVENGKKETDGTVAVEETLKEEAEEMENGGEDGVEKTSKTKDKNVEREVLNEEQVQPIKVDDIKEIVSNSEVTERSFKVEKTGEGVESVGENKKEDNIKEETPALVETSKDGSIEEKLDEATTAVMEPVKESQDSGLEVKDEESAKISEDKAGKENAEEIAKSDAQNLEPSPKNGNDAKASQDLPREVPAKLTQKQSNNILTKMKQTLLKAKRAIIGKSPGSKTLSSDTKGDIKVK</sequence>
<comment type="caution">
    <text evidence="2">The sequence shown here is derived from an EMBL/GenBank/DDBJ whole genome shotgun (WGS) entry which is preliminary data.</text>
</comment>
<feature type="region of interest" description="Disordered" evidence="1">
    <location>
        <begin position="1"/>
        <end position="86"/>
    </location>
</feature>
<feature type="region of interest" description="Disordered" evidence="1">
    <location>
        <begin position="196"/>
        <end position="215"/>
    </location>
</feature>
<feature type="compositionally biased region" description="Basic and acidic residues" evidence="1">
    <location>
        <begin position="508"/>
        <end position="525"/>
    </location>
</feature>
<dbReference type="Gramene" id="Manes.09G181900.1.v8.1">
    <property type="protein sequence ID" value="Manes.09G181900.1.v8.1.CDS"/>
    <property type="gene ID" value="Manes.09G181900.v8.1"/>
</dbReference>
<feature type="compositionally biased region" description="Basic and acidic residues" evidence="1">
    <location>
        <begin position="257"/>
        <end position="279"/>
    </location>
</feature>
<feature type="compositionally biased region" description="Basic and acidic residues" evidence="1">
    <location>
        <begin position="286"/>
        <end position="307"/>
    </location>
</feature>
<feature type="region of interest" description="Disordered" evidence="1">
    <location>
        <begin position="546"/>
        <end position="675"/>
    </location>
</feature>
<feature type="region of interest" description="Disordered" evidence="1">
    <location>
        <begin position="380"/>
        <end position="525"/>
    </location>
</feature>
<feature type="compositionally biased region" description="Low complexity" evidence="1">
    <location>
        <begin position="1"/>
        <end position="17"/>
    </location>
</feature>
<evidence type="ECO:0000313" key="2">
    <source>
        <dbReference type="EMBL" id="OAY42465.1"/>
    </source>
</evidence>
<name>A0A2C9VD41_MANES</name>
<dbReference type="Proteomes" id="UP000091857">
    <property type="component" value="Chromosome 9"/>
</dbReference>
<feature type="compositionally biased region" description="Basic and acidic residues" evidence="1">
    <location>
        <begin position="18"/>
        <end position="33"/>
    </location>
</feature>
<proteinExistence type="predicted"/>
<gene>
    <name evidence="2" type="ORF">MANES_09G181900v8</name>
</gene>
<organism evidence="2 3">
    <name type="scientific">Manihot esculenta</name>
    <name type="common">Cassava</name>
    <name type="synonym">Jatropha manihot</name>
    <dbReference type="NCBI Taxonomy" id="3983"/>
    <lineage>
        <taxon>Eukaryota</taxon>
        <taxon>Viridiplantae</taxon>
        <taxon>Streptophyta</taxon>
        <taxon>Embryophyta</taxon>
        <taxon>Tracheophyta</taxon>
        <taxon>Spermatophyta</taxon>
        <taxon>Magnoliopsida</taxon>
        <taxon>eudicotyledons</taxon>
        <taxon>Gunneridae</taxon>
        <taxon>Pentapetalae</taxon>
        <taxon>rosids</taxon>
        <taxon>fabids</taxon>
        <taxon>Malpighiales</taxon>
        <taxon>Euphorbiaceae</taxon>
        <taxon>Crotonoideae</taxon>
        <taxon>Manihoteae</taxon>
        <taxon>Manihot</taxon>
    </lineage>
</organism>
<feature type="compositionally biased region" description="Basic and acidic residues" evidence="1">
    <location>
        <begin position="425"/>
        <end position="485"/>
    </location>
</feature>
<dbReference type="OrthoDB" id="1304274at2759"/>
<protein>
    <submittedName>
        <fullName evidence="2">Uncharacterized protein</fullName>
    </submittedName>
</protein>
<accession>A0A2C9VD41</accession>
<reference evidence="3" key="1">
    <citation type="journal article" date="2016" name="Nat. Biotechnol.">
        <title>Sequencing wild and cultivated cassava and related species reveals extensive interspecific hybridization and genetic diversity.</title>
        <authorList>
            <person name="Bredeson J.V."/>
            <person name="Lyons J.B."/>
            <person name="Prochnik S.E."/>
            <person name="Wu G.A."/>
            <person name="Ha C.M."/>
            <person name="Edsinger-Gonzales E."/>
            <person name="Grimwood J."/>
            <person name="Schmutz J."/>
            <person name="Rabbi I.Y."/>
            <person name="Egesi C."/>
            <person name="Nauluvula P."/>
            <person name="Lebot V."/>
            <person name="Ndunguru J."/>
            <person name="Mkamilo G."/>
            <person name="Bart R.S."/>
            <person name="Setter T.L."/>
            <person name="Gleadow R.M."/>
            <person name="Kulakow P."/>
            <person name="Ferguson M.E."/>
            <person name="Rounsley S."/>
            <person name="Rokhsar D.S."/>
        </authorList>
    </citation>
    <scope>NUCLEOTIDE SEQUENCE [LARGE SCALE GENOMIC DNA]</scope>
    <source>
        <strain evidence="3">cv. AM560-2</strain>
    </source>
</reference>
<feature type="compositionally biased region" description="Basic and acidic residues" evidence="1">
    <location>
        <begin position="61"/>
        <end position="73"/>
    </location>
</feature>
<feature type="compositionally biased region" description="Acidic residues" evidence="1">
    <location>
        <begin position="497"/>
        <end position="507"/>
    </location>
</feature>
<dbReference type="STRING" id="3983.A0A2C9VD41"/>
<dbReference type="PANTHER" id="PTHR37729">
    <property type="entry name" value="NEUROFILAMENT PROTEIN-LIKE PROTEIN"/>
    <property type="match status" value="1"/>
</dbReference>